<evidence type="ECO:0008006" key="4">
    <source>
        <dbReference type="Google" id="ProtNLM"/>
    </source>
</evidence>
<name>A0A1H3PSI4_9FIRM</name>
<evidence type="ECO:0000256" key="1">
    <source>
        <dbReference type="SAM" id="Phobius"/>
    </source>
</evidence>
<evidence type="ECO:0000313" key="2">
    <source>
        <dbReference type="EMBL" id="SDZ03903.1"/>
    </source>
</evidence>
<gene>
    <name evidence="2" type="ORF">SAMN05192546_10761</name>
</gene>
<keyword evidence="3" id="KW-1185">Reference proteome</keyword>
<dbReference type="AlphaFoldDB" id="A0A1H3PSI4"/>
<accession>A0A1H3PSI4</accession>
<proteinExistence type="predicted"/>
<dbReference type="Proteomes" id="UP000199230">
    <property type="component" value="Unassembled WGS sequence"/>
</dbReference>
<organism evidence="2 3">
    <name type="scientific">Tindallia californiensis</name>
    <dbReference type="NCBI Taxonomy" id="159292"/>
    <lineage>
        <taxon>Bacteria</taxon>
        <taxon>Bacillati</taxon>
        <taxon>Bacillota</taxon>
        <taxon>Clostridia</taxon>
        <taxon>Peptostreptococcales</taxon>
        <taxon>Tindalliaceae</taxon>
        <taxon>Tindallia</taxon>
    </lineage>
</organism>
<keyword evidence="1" id="KW-1133">Transmembrane helix</keyword>
<reference evidence="2 3" key="1">
    <citation type="submission" date="2016-10" db="EMBL/GenBank/DDBJ databases">
        <authorList>
            <person name="de Groot N.N."/>
        </authorList>
    </citation>
    <scope>NUCLEOTIDE SEQUENCE [LARGE SCALE GENOMIC DNA]</scope>
    <source>
        <strain evidence="2 3">APO</strain>
    </source>
</reference>
<evidence type="ECO:0000313" key="3">
    <source>
        <dbReference type="Proteomes" id="UP000199230"/>
    </source>
</evidence>
<feature type="transmembrane region" description="Helical" evidence="1">
    <location>
        <begin position="6"/>
        <end position="26"/>
    </location>
</feature>
<dbReference type="RefSeq" id="WP_093314239.1">
    <property type="nucleotide sequence ID" value="NZ_FNPV01000007.1"/>
</dbReference>
<dbReference type="OrthoDB" id="9815367at2"/>
<protein>
    <recommendedName>
        <fullName evidence="4">General secretion pathway protein G</fullName>
    </recommendedName>
</protein>
<dbReference type="STRING" id="159292.SAMN05192546_10761"/>
<keyword evidence="1" id="KW-0812">Transmembrane</keyword>
<sequence length="101" mass="11554">MKTEKAGIGISLLIILVVTVTLFSSIHRDLNQAGEESLHHITEAVKRAAVQCYALEGSYPPDLEYLEEHYGLVLNRDAYFYHYEIIGSNIMPQIGVYRRWN</sequence>
<dbReference type="EMBL" id="FNPV01000007">
    <property type="protein sequence ID" value="SDZ03903.1"/>
    <property type="molecule type" value="Genomic_DNA"/>
</dbReference>
<keyword evidence="1" id="KW-0472">Membrane</keyword>